<proteinExistence type="predicted"/>
<name>A0A8J3NBW5_9ACTN</name>
<sequence>MLDRTALLDGYPHNYLSVVGDRDPHVAWALMAAEYLQRFGWRLVTMLSVEHLREVHAVLYRESPRPAGGWPLPPGQPAPPPAAGPPPNAAPPTDPVADTPGWNP</sequence>
<organism evidence="2 3">
    <name type="scientific">Actinocatenispora rupis</name>
    <dbReference type="NCBI Taxonomy" id="519421"/>
    <lineage>
        <taxon>Bacteria</taxon>
        <taxon>Bacillati</taxon>
        <taxon>Actinomycetota</taxon>
        <taxon>Actinomycetes</taxon>
        <taxon>Micromonosporales</taxon>
        <taxon>Micromonosporaceae</taxon>
        <taxon>Actinocatenispora</taxon>
    </lineage>
</organism>
<dbReference type="AlphaFoldDB" id="A0A8J3NBW5"/>
<feature type="region of interest" description="Disordered" evidence="1">
    <location>
        <begin position="66"/>
        <end position="104"/>
    </location>
</feature>
<accession>A0A8J3NBW5</accession>
<evidence type="ECO:0000313" key="2">
    <source>
        <dbReference type="EMBL" id="GID11225.1"/>
    </source>
</evidence>
<feature type="compositionally biased region" description="Low complexity" evidence="1">
    <location>
        <begin position="95"/>
        <end position="104"/>
    </location>
</feature>
<gene>
    <name evidence="2" type="ORF">Aru02nite_21140</name>
</gene>
<reference evidence="2" key="1">
    <citation type="submission" date="2021-01" db="EMBL/GenBank/DDBJ databases">
        <title>Whole genome shotgun sequence of Actinocatenispora rupis NBRC 107355.</title>
        <authorList>
            <person name="Komaki H."/>
            <person name="Tamura T."/>
        </authorList>
    </citation>
    <scope>NUCLEOTIDE SEQUENCE</scope>
    <source>
        <strain evidence="2">NBRC 107355</strain>
    </source>
</reference>
<feature type="compositionally biased region" description="Pro residues" evidence="1">
    <location>
        <begin position="71"/>
        <end position="94"/>
    </location>
</feature>
<dbReference type="Proteomes" id="UP000612808">
    <property type="component" value="Unassembled WGS sequence"/>
</dbReference>
<dbReference type="RefSeq" id="WP_203657151.1">
    <property type="nucleotide sequence ID" value="NZ_BAAAZM010000006.1"/>
</dbReference>
<evidence type="ECO:0000256" key="1">
    <source>
        <dbReference type="SAM" id="MobiDB-lite"/>
    </source>
</evidence>
<protein>
    <submittedName>
        <fullName evidence="2">Uncharacterized protein</fullName>
    </submittedName>
</protein>
<comment type="caution">
    <text evidence="2">The sequence shown here is derived from an EMBL/GenBank/DDBJ whole genome shotgun (WGS) entry which is preliminary data.</text>
</comment>
<evidence type="ECO:0000313" key="3">
    <source>
        <dbReference type="Proteomes" id="UP000612808"/>
    </source>
</evidence>
<dbReference type="EMBL" id="BOMB01000012">
    <property type="protein sequence ID" value="GID11225.1"/>
    <property type="molecule type" value="Genomic_DNA"/>
</dbReference>
<keyword evidence="3" id="KW-1185">Reference proteome</keyword>